<evidence type="ECO:0000256" key="1">
    <source>
        <dbReference type="SAM" id="MobiDB-lite"/>
    </source>
</evidence>
<feature type="compositionally biased region" description="Basic and acidic residues" evidence="1">
    <location>
        <begin position="424"/>
        <end position="435"/>
    </location>
</feature>
<feature type="transmembrane region" description="Helical" evidence="2">
    <location>
        <begin position="539"/>
        <end position="563"/>
    </location>
</feature>
<evidence type="ECO:0000256" key="2">
    <source>
        <dbReference type="SAM" id="Phobius"/>
    </source>
</evidence>
<reference evidence="3 4" key="1">
    <citation type="journal article" date="2014" name="Genome Biol. Evol.">
        <title>Molecular evolution of the substrate utilization strategies and putative virulence factors in mosquito-associated Spiroplasma species.</title>
        <authorList>
            <person name="Chang T.H."/>
            <person name="Lo W.S."/>
            <person name="Ku C."/>
            <person name="Chen L.L."/>
            <person name="Kuo C.H."/>
        </authorList>
    </citation>
    <scope>NUCLEOTIDE SEQUENCE [LARGE SCALE GENOMIC DNA]</scope>
    <source>
        <strain evidence="3">Ar-1343</strain>
    </source>
</reference>
<keyword evidence="4" id="KW-1185">Reference proteome</keyword>
<keyword evidence="2" id="KW-0812">Transmembrane</keyword>
<evidence type="ECO:0008006" key="5">
    <source>
        <dbReference type="Google" id="ProtNLM"/>
    </source>
</evidence>
<feature type="compositionally biased region" description="Low complexity" evidence="1">
    <location>
        <begin position="394"/>
        <end position="411"/>
    </location>
</feature>
<protein>
    <recommendedName>
        <fullName evidence="5">Transmembrane protein</fullName>
    </recommendedName>
</protein>
<keyword evidence="2" id="KW-0472">Membrane</keyword>
<dbReference type="AlphaFoldDB" id="W6AB28"/>
<dbReference type="KEGG" id="ssab:SSABA_v1c06630"/>
<gene>
    <name evidence="3" type="ORF">SSABA_v1c06630</name>
</gene>
<dbReference type="HOGENOM" id="CLU_460707_0_0_14"/>
<keyword evidence="2" id="KW-1133">Transmembrane helix</keyword>
<accession>W6AB28</accession>
<feature type="transmembrane region" description="Helical" evidence="2">
    <location>
        <begin position="570"/>
        <end position="589"/>
    </location>
</feature>
<name>W6AB28_9MOLU</name>
<dbReference type="Proteomes" id="UP000019265">
    <property type="component" value="Chromosome"/>
</dbReference>
<organism evidence="3 4">
    <name type="scientific">Spiroplasma sabaudiense Ar-1343</name>
    <dbReference type="NCBI Taxonomy" id="1276257"/>
    <lineage>
        <taxon>Bacteria</taxon>
        <taxon>Bacillati</taxon>
        <taxon>Mycoplasmatota</taxon>
        <taxon>Mollicutes</taxon>
        <taxon>Entomoplasmatales</taxon>
        <taxon>Spiroplasmataceae</taxon>
        <taxon>Spiroplasma</taxon>
    </lineage>
</organism>
<evidence type="ECO:0000313" key="4">
    <source>
        <dbReference type="Proteomes" id="UP000019265"/>
    </source>
</evidence>
<dbReference type="PATRIC" id="fig|1276257.3.peg.673"/>
<dbReference type="STRING" id="1276257.SSABA_v1c06630"/>
<evidence type="ECO:0000313" key="3">
    <source>
        <dbReference type="EMBL" id="AHI54065.1"/>
    </source>
</evidence>
<feature type="compositionally biased region" description="Basic and acidic residues" evidence="1">
    <location>
        <begin position="383"/>
        <end position="393"/>
    </location>
</feature>
<feature type="region of interest" description="Disordered" evidence="1">
    <location>
        <begin position="383"/>
        <end position="435"/>
    </location>
</feature>
<dbReference type="RefSeq" id="WP_025251204.1">
    <property type="nucleotide sequence ID" value="NZ_CP006934.1"/>
</dbReference>
<dbReference type="EMBL" id="CP006934">
    <property type="protein sequence ID" value="AHI54065.1"/>
    <property type="molecule type" value="Genomic_DNA"/>
</dbReference>
<sequence length="592" mass="67858">MKKKLTLIFLLLFPMLLIPIIPAKNSQILEPSKSLKQSRSLRFLDKLESQTETINKELLSSNDFIDSYADVPGVFLSNEIITQENENLKEINLKNNDIYLSEYQMNHAKVKVVSELSWNFYHDNEIKPLEIKTTTANVELKSKKQIANLNLKHGNNQNSVEATATLDYNFDIKKSAILLKGVVAAGVVKKGWKKAHYNRSIAFLKIKKVIISYPKIYPRIDLSKEKYSDLEEEIVINDTIDNMYEGINEGIKKVTELVLIKKYNSEIVVEFNEMSYEDFKKSIIDRKSQFLNPTKFKIKNSDFINEGQINWKLNLDYEDDTIESSINLEETSDAKIENDSKINSQLIPDKDLKEKTIENLEKTPKDQVTEDFLDGEKITDKNQDRINFKDSDQNSKSNSNQKLDSSNDNLNEINDGVSNSVVKEGSEDFSSEKKDHDDSKTIFFNLGDLKLEKINLLFKGNLNKIDFINKVCEILKENFANESFIPDVDFYVEEGKTKTVDENIRSLNVVGKSDKLRGEKQFDFKISDNKLGSEKKKNLLIVIISSTVAGIVIVASTIGWFALKKKRFKLCLGQFAIIVFFYKIDMLKLDVG</sequence>
<proteinExistence type="predicted"/>